<sequence>MINKFTAAFLLLLFTTPVLAELIFHPLKHKQPVDVISSIKPFLQPHETVGAGYNELILRVDPQNLSDIKRLIERLDQPAHRLVIHVNRDGQFNQQTKGYNVNSHINIDTRHNAKSAIDGELKIYSTKDQSNEKNNQSIQVLEGHTAYISDGVSEPVNSVHIQQYNNHHHISASTDYREASNGFYVTPRLSNDSVILDIAPWYEEALSENRTSAHFTRASSVIRGRLNTWIKLTGIDEITQQTNSKILGSQSKTSIKNNTIWVKIVDLDAQSTQ</sequence>
<name>A0AB33Z086_9GAMM</name>
<dbReference type="Proteomes" id="UP000015462">
    <property type="component" value="Unassembled WGS sequence"/>
</dbReference>
<dbReference type="EMBL" id="ASHL01000007">
    <property type="protein sequence ID" value="EPD12616.1"/>
    <property type="molecule type" value="Genomic_DNA"/>
</dbReference>
<organism evidence="1 2">
    <name type="scientific">Cycloclasticus pugetii</name>
    <dbReference type="NCBI Taxonomy" id="34068"/>
    <lineage>
        <taxon>Bacteria</taxon>
        <taxon>Pseudomonadati</taxon>
        <taxon>Pseudomonadota</taxon>
        <taxon>Gammaproteobacteria</taxon>
        <taxon>Thiotrichales</taxon>
        <taxon>Piscirickettsiaceae</taxon>
        <taxon>Cycloclasticus</taxon>
    </lineage>
</organism>
<evidence type="ECO:0000313" key="2">
    <source>
        <dbReference type="Proteomes" id="UP000015462"/>
    </source>
</evidence>
<reference evidence="1 2" key="1">
    <citation type="journal article" date="2013" name="Genome Announc.">
        <title>Genome Sequence of the Pyrene- and Fluoranthene-Degrading Bacterium Cycloclasticus sp. Strain PY97M.</title>
        <authorList>
            <person name="Cui Z."/>
            <person name="Xu G."/>
            <person name="Li Q."/>
            <person name="Gao W."/>
            <person name="Zheng L."/>
        </authorList>
    </citation>
    <scope>NUCLEOTIDE SEQUENCE [LARGE SCALE GENOMIC DNA]</scope>
    <source>
        <strain evidence="1 2">PY97M</strain>
    </source>
</reference>
<comment type="caution">
    <text evidence="1">The sequence shown here is derived from an EMBL/GenBank/DDBJ whole genome shotgun (WGS) entry which is preliminary data.</text>
</comment>
<gene>
    <name evidence="1" type="ORF">L196_08424</name>
</gene>
<protein>
    <submittedName>
        <fullName evidence="1">NolW-like protein</fullName>
    </submittedName>
</protein>
<proteinExistence type="predicted"/>
<accession>A0AB33Z086</accession>
<dbReference type="RefSeq" id="WP_016390638.1">
    <property type="nucleotide sequence ID" value="NZ_FQZJ01000005.1"/>
</dbReference>
<evidence type="ECO:0000313" key="1">
    <source>
        <dbReference type="EMBL" id="EPD12616.1"/>
    </source>
</evidence>
<dbReference type="AlphaFoldDB" id="A0AB33Z086"/>
<keyword evidence="2" id="KW-1185">Reference proteome</keyword>